<organism evidence="7 8">
    <name type="scientific">Salvia divinorum</name>
    <name type="common">Maria pastora</name>
    <name type="synonym">Diviner's sage</name>
    <dbReference type="NCBI Taxonomy" id="28513"/>
    <lineage>
        <taxon>Eukaryota</taxon>
        <taxon>Viridiplantae</taxon>
        <taxon>Streptophyta</taxon>
        <taxon>Embryophyta</taxon>
        <taxon>Tracheophyta</taxon>
        <taxon>Spermatophyta</taxon>
        <taxon>Magnoliopsida</taxon>
        <taxon>eudicotyledons</taxon>
        <taxon>Gunneridae</taxon>
        <taxon>Pentapetalae</taxon>
        <taxon>asterids</taxon>
        <taxon>lamiids</taxon>
        <taxon>Lamiales</taxon>
        <taxon>Lamiaceae</taxon>
        <taxon>Nepetoideae</taxon>
        <taxon>Mentheae</taxon>
        <taxon>Salviinae</taxon>
        <taxon>Salvia</taxon>
        <taxon>Salvia subgen. Calosphace</taxon>
    </lineage>
</organism>
<dbReference type="PANTHER" id="PTHR22849">
    <property type="entry name" value="WDSAM1 PROTEIN"/>
    <property type="match status" value="1"/>
</dbReference>
<evidence type="ECO:0000256" key="2">
    <source>
        <dbReference type="ARBA" id="ARBA00004906"/>
    </source>
</evidence>
<dbReference type="EC" id="2.3.2.27" evidence="5"/>
<dbReference type="SUPFAM" id="SSF57850">
    <property type="entry name" value="RING/U-box"/>
    <property type="match status" value="1"/>
</dbReference>
<evidence type="ECO:0000313" key="7">
    <source>
        <dbReference type="EMBL" id="KAL1566618.1"/>
    </source>
</evidence>
<evidence type="ECO:0000256" key="3">
    <source>
        <dbReference type="ARBA" id="ARBA00022679"/>
    </source>
</evidence>
<comment type="caution">
    <text evidence="7">The sequence shown here is derived from an EMBL/GenBank/DDBJ whole genome shotgun (WGS) entry which is preliminary data.</text>
</comment>
<keyword evidence="4 5" id="KW-0833">Ubl conjugation pathway</keyword>
<keyword evidence="8" id="KW-1185">Reference proteome</keyword>
<dbReference type="EMBL" id="JBEAFC010000002">
    <property type="protein sequence ID" value="KAL1566618.1"/>
    <property type="molecule type" value="Genomic_DNA"/>
</dbReference>
<comment type="function">
    <text evidence="5">Functions as an E3 ubiquitin ligase.</text>
</comment>
<dbReference type="Gene3D" id="1.25.10.10">
    <property type="entry name" value="Leucine-rich Repeat Variant"/>
    <property type="match status" value="1"/>
</dbReference>
<dbReference type="Gene3D" id="3.30.40.10">
    <property type="entry name" value="Zinc/RING finger domain, C3HC4 (zinc finger)"/>
    <property type="match status" value="1"/>
</dbReference>
<dbReference type="SUPFAM" id="SSF48371">
    <property type="entry name" value="ARM repeat"/>
    <property type="match status" value="1"/>
</dbReference>
<name>A0ABD1IGE2_SALDI</name>
<feature type="domain" description="U-box" evidence="6">
    <location>
        <begin position="20"/>
        <end position="94"/>
    </location>
</feature>
<protein>
    <recommendedName>
        <fullName evidence="5 6">U-box domain-containing protein</fullName>
        <ecNumber evidence="5">2.3.2.27</ecNumber>
    </recommendedName>
    <alternativeName>
        <fullName evidence="5">RING-type E3 ubiquitin transferase PUB</fullName>
    </alternativeName>
</protein>
<dbReference type="InterPro" id="IPR013083">
    <property type="entry name" value="Znf_RING/FYVE/PHD"/>
</dbReference>
<comment type="pathway">
    <text evidence="2 5">Protein modification; protein ubiquitination.</text>
</comment>
<dbReference type="FunFam" id="3.30.40.10:FF:000442">
    <property type="entry name" value="RING-type E3 ubiquitin transferase"/>
    <property type="match status" value="1"/>
</dbReference>
<dbReference type="InterPro" id="IPR058678">
    <property type="entry name" value="ARM_PUB"/>
</dbReference>
<proteinExistence type="predicted"/>
<dbReference type="InterPro" id="IPR011989">
    <property type="entry name" value="ARM-like"/>
</dbReference>
<gene>
    <name evidence="7" type="ORF">AAHA92_02206</name>
</gene>
<dbReference type="InterPro" id="IPR045185">
    <property type="entry name" value="PUB22/23/24-like"/>
</dbReference>
<dbReference type="PANTHER" id="PTHR22849:SF139">
    <property type="entry name" value="U-BOX DOMAIN-CONTAINING PROTEIN"/>
    <property type="match status" value="1"/>
</dbReference>
<evidence type="ECO:0000256" key="4">
    <source>
        <dbReference type="ARBA" id="ARBA00022786"/>
    </source>
</evidence>
<dbReference type="Proteomes" id="UP001567538">
    <property type="component" value="Unassembled WGS sequence"/>
</dbReference>
<sequence length="429" mass="47958">MLKSWRRRCRRKTGGMPELTIPSHFLCPISLHLMKDPVTLSTGTTYDRHSIETWIEAGNRTCPVTSQVLRDLEPIPNHAIRKNIQEWCVENGSRGIERIPTPRIPITSTEVSEMLVRVSEASDESRCREFVAKIKQSAKESDRNKRCFVANGSTKVLSAAFAAFSNADETVTVLAEILSAMITLTPVLDEETSSNLSSEHPLQKLVWFLRFGSLSARRNAVLALRSILSFDQFKFEIVVKIEGMVEALIRLINEPICPTTTKASLLSIYYLLKPTENSKGIAITLTEMGLVEKLLEMAVDSDRSVCEKALGVLDRMCSHGEVRERARGNALMIPLLVKKVLRVSGMATEFSVSILLKIVRGDEGEEERAAAAVEALQAGAFQKLLLVLQIGSDEVSKEKVTELLKVMNGYRNRIECVDSLDFKHLRRPF</sequence>
<reference evidence="7 8" key="1">
    <citation type="submission" date="2024-06" db="EMBL/GenBank/DDBJ databases">
        <title>A chromosome level genome sequence of Diviner's sage (Salvia divinorum).</title>
        <authorList>
            <person name="Ford S.A."/>
            <person name="Ro D.-K."/>
            <person name="Ness R.W."/>
            <person name="Phillips M.A."/>
        </authorList>
    </citation>
    <scope>NUCLEOTIDE SEQUENCE [LARGE SCALE GENOMIC DNA]</scope>
    <source>
        <strain evidence="7">SAF-2024a</strain>
        <tissue evidence="7">Leaf</tissue>
    </source>
</reference>
<dbReference type="InterPro" id="IPR003613">
    <property type="entry name" value="Ubox_domain"/>
</dbReference>
<comment type="catalytic activity">
    <reaction evidence="1 5">
        <text>S-ubiquitinyl-[E2 ubiquitin-conjugating enzyme]-L-cysteine + [acceptor protein]-L-lysine = [E2 ubiquitin-conjugating enzyme]-L-cysteine + N(6)-ubiquitinyl-[acceptor protein]-L-lysine.</text>
        <dbReference type="EC" id="2.3.2.27"/>
    </reaction>
</comment>
<evidence type="ECO:0000313" key="8">
    <source>
        <dbReference type="Proteomes" id="UP001567538"/>
    </source>
</evidence>
<dbReference type="GO" id="GO:0061630">
    <property type="term" value="F:ubiquitin protein ligase activity"/>
    <property type="evidence" value="ECO:0007669"/>
    <property type="project" value="UniProtKB-UniRule"/>
</dbReference>
<dbReference type="GO" id="GO:0016567">
    <property type="term" value="P:protein ubiquitination"/>
    <property type="evidence" value="ECO:0007669"/>
    <property type="project" value="UniProtKB-UniRule"/>
</dbReference>
<keyword evidence="3 5" id="KW-0808">Transferase</keyword>
<dbReference type="InterPro" id="IPR045210">
    <property type="entry name" value="RING-Ubox_PUB"/>
</dbReference>
<evidence type="ECO:0000256" key="1">
    <source>
        <dbReference type="ARBA" id="ARBA00000900"/>
    </source>
</evidence>
<evidence type="ECO:0000259" key="6">
    <source>
        <dbReference type="PROSITE" id="PS51698"/>
    </source>
</evidence>
<accession>A0ABD1IGE2</accession>
<dbReference type="PROSITE" id="PS51698">
    <property type="entry name" value="U_BOX"/>
    <property type="match status" value="1"/>
</dbReference>
<dbReference type="AlphaFoldDB" id="A0ABD1IGE2"/>
<dbReference type="Pfam" id="PF04564">
    <property type="entry name" value="U-box"/>
    <property type="match status" value="1"/>
</dbReference>
<dbReference type="SMART" id="SM00504">
    <property type="entry name" value="Ubox"/>
    <property type="match status" value="1"/>
</dbReference>
<dbReference type="CDD" id="cd16664">
    <property type="entry name" value="RING-Ubox_PUB"/>
    <property type="match status" value="1"/>
</dbReference>
<dbReference type="InterPro" id="IPR016024">
    <property type="entry name" value="ARM-type_fold"/>
</dbReference>
<dbReference type="Pfam" id="PF25598">
    <property type="entry name" value="ARM_PUB"/>
    <property type="match status" value="1"/>
</dbReference>
<evidence type="ECO:0000256" key="5">
    <source>
        <dbReference type="RuleBase" id="RU369093"/>
    </source>
</evidence>